<dbReference type="PANTHER" id="PTHR30408">
    <property type="entry name" value="TYPE-1 RESTRICTION ENZYME ECOKI SPECIFICITY PROTEIN"/>
    <property type="match status" value="1"/>
</dbReference>
<reference evidence="6" key="1">
    <citation type="submission" date="2017-09" db="EMBL/GenBank/DDBJ databases">
        <authorList>
            <person name="Varghese N."/>
            <person name="Submissions S."/>
        </authorList>
    </citation>
    <scope>NUCLEOTIDE SEQUENCE [LARGE SCALE GENOMIC DNA]</scope>
    <source>
        <strain evidence="6">USBA 140</strain>
    </source>
</reference>
<sequence length="416" mass="46013">MTSTRVPNGWQSVELVEVARECRQRNTDGSLSSDTLLGVFKNEGMVPMRDRVRGSDVSRCKVLPAGAFAYNPMRLNIGSIARWAGDADAIVSPDYVVFQCDERQLSGDFLDYVRQSKDWATYMENAGKGGVRIRIYFKELGQFRFLLPPLPEQRRIAEILSSVDEAIAATQAVIEQTRTVKQGVLKRLLTKGIGHTRFKQTEIGEIPEAWEVVPLQAIASVQTGLAKGSNKPDDPVELPYLRVANVQDGYIDLTEVKSTAVDRSRVARYSLRAGDVLLTEGGDFDKLGRGAVWRAQVEPCLHQNHVFAVRPNQEVLLSDFLAAQTASDHGRRYFLSCAKQTTNLASINSTQLKEFPAIVPPLKEQSAINARTAALQEAEDVAKASLRRLEQIKSALMSDLLTGRKRVPMAELAAAE</sequence>
<keyword evidence="3" id="KW-0238">DNA-binding</keyword>
<dbReference type="Gene3D" id="3.90.220.20">
    <property type="entry name" value="DNA methylase specificity domains"/>
    <property type="match status" value="2"/>
</dbReference>
<organism evidence="5 6">
    <name type="scientific">Caenispirillum bisanense</name>
    <dbReference type="NCBI Taxonomy" id="414052"/>
    <lineage>
        <taxon>Bacteria</taxon>
        <taxon>Pseudomonadati</taxon>
        <taxon>Pseudomonadota</taxon>
        <taxon>Alphaproteobacteria</taxon>
        <taxon>Rhodospirillales</taxon>
        <taxon>Novispirillaceae</taxon>
        <taxon>Caenispirillum</taxon>
    </lineage>
</organism>
<name>A0A286H2H9_9PROT</name>
<evidence type="ECO:0000313" key="6">
    <source>
        <dbReference type="Proteomes" id="UP000219621"/>
    </source>
</evidence>
<dbReference type="Proteomes" id="UP000219621">
    <property type="component" value="Unassembled WGS sequence"/>
</dbReference>
<keyword evidence="2" id="KW-0680">Restriction system</keyword>
<evidence type="ECO:0000256" key="1">
    <source>
        <dbReference type="ARBA" id="ARBA00010923"/>
    </source>
</evidence>
<evidence type="ECO:0000259" key="4">
    <source>
        <dbReference type="Pfam" id="PF01420"/>
    </source>
</evidence>
<feature type="domain" description="Type I restriction modification DNA specificity" evidence="4">
    <location>
        <begin position="123"/>
        <end position="175"/>
    </location>
</feature>
<dbReference type="AlphaFoldDB" id="A0A286H2H9"/>
<dbReference type="InterPro" id="IPR044946">
    <property type="entry name" value="Restrct_endonuc_typeI_TRD_sf"/>
</dbReference>
<feature type="domain" description="Type I restriction modification DNA specificity" evidence="4">
    <location>
        <begin position="207"/>
        <end position="369"/>
    </location>
</feature>
<evidence type="ECO:0000256" key="2">
    <source>
        <dbReference type="ARBA" id="ARBA00022747"/>
    </source>
</evidence>
<keyword evidence="6" id="KW-1185">Reference proteome</keyword>
<dbReference type="EMBL" id="OCNJ01000019">
    <property type="protein sequence ID" value="SOE01504.1"/>
    <property type="molecule type" value="Genomic_DNA"/>
</dbReference>
<dbReference type="SUPFAM" id="SSF116734">
    <property type="entry name" value="DNA methylase specificity domain"/>
    <property type="match status" value="2"/>
</dbReference>
<evidence type="ECO:0000256" key="3">
    <source>
        <dbReference type="ARBA" id="ARBA00023125"/>
    </source>
</evidence>
<protein>
    <submittedName>
        <fullName evidence="5">Type I restriction enzyme, S subunit</fullName>
    </submittedName>
</protein>
<gene>
    <name evidence="5" type="ORF">SAMN05421508_1197</name>
</gene>
<dbReference type="CDD" id="cd17253">
    <property type="entry name" value="RMtype1_S_Eco933I-TRD2-CR2_like"/>
    <property type="match status" value="1"/>
</dbReference>
<dbReference type="Gene3D" id="1.10.287.1120">
    <property type="entry name" value="Bipartite methylase S protein"/>
    <property type="match status" value="1"/>
</dbReference>
<dbReference type="InterPro" id="IPR000055">
    <property type="entry name" value="Restrct_endonuc_typeI_TRD"/>
</dbReference>
<accession>A0A286H2H9</accession>
<evidence type="ECO:0000313" key="5">
    <source>
        <dbReference type="EMBL" id="SOE01504.1"/>
    </source>
</evidence>
<dbReference type="GO" id="GO:0009307">
    <property type="term" value="P:DNA restriction-modification system"/>
    <property type="evidence" value="ECO:0007669"/>
    <property type="project" value="UniProtKB-KW"/>
</dbReference>
<dbReference type="GO" id="GO:0003677">
    <property type="term" value="F:DNA binding"/>
    <property type="evidence" value="ECO:0007669"/>
    <property type="project" value="UniProtKB-KW"/>
</dbReference>
<dbReference type="CDD" id="cd16961">
    <property type="entry name" value="RMtype1_S_TRD-CR_like"/>
    <property type="match status" value="1"/>
</dbReference>
<dbReference type="OrthoDB" id="164285at2"/>
<dbReference type="PANTHER" id="PTHR30408:SF12">
    <property type="entry name" value="TYPE I RESTRICTION ENZYME MJAVIII SPECIFICITY SUBUNIT"/>
    <property type="match status" value="1"/>
</dbReference>
<dbReference type="Pfam" id="PF01420">
    <property type="entry name" value="Methylase_S"/>
    <property type="match status" value="2"/>
</dbReference>
<dbReference type="InterPro" id="IPR052021">
    <property type="entry name" value="Type-I_RS_S_subunit"/>
</dbReference>
<comment type="similarity">
    <text evidence="1">Belongs to the type-I restriction system S methylase family.</text>
</comment>
<proteinExistence type="inferred from homology"/>